<keyword evidence="3" id="KW-1185">Reference proteome</keyword>
<dbReference type="Pfam" id="PF12796">
    <property type="entry name" value="Ank_2"/>
    <property type="match status" value="2"/>
</dbReference>
<dbReference type="PANTHER" id="PTHR24121">
    <property type="entry name" value="NO MECHANORECEPTOR POTENTIAL C, ISOFORM D-RELATED"/>
    <property type="match status" value="1"/>
</dbReference>
<evidence type="ECO:0000313" key="3">
    <source>
        <dbReference type="Proteomes" id="UP000829196"/>
    </source>
</evidence>
<reference evidence="2" key="1">
    <citation type="journal article" date="2022" name="Front. Genet.">
        <title>Chromosome-Scale Assembly of the Dendrobium nobile Genome Provides Insights Into the Molecular Mechanism of the Biosynthesis of the Medicinal Active Ingredient of Dendrobium.</title>
        <authorList>
            <person name="Xu Q."/>
            <person name="Niu S.-C."/>
            <person name="Li K.-L."/>
            <person name="Zheng P.-J."/>
            <person name="Zhang X.-J."/>
            <person name="Jia Y."/>
            <person name="Liu Y."/>
            <person name="Niu Y.-X."/>
            <person name="Yu L.-H."/>
            <person name="Chen D.-F."/>
            <person name="Zhang G.-Q."/>
        </authorList>
    </citation>
    <scope>NUCLEOTIDE SEQUENCE</scope>
    <source>
        <tissue evidence="2">Leaf</tissue>
    </source>
</reference>
<name>A0A8T3C2R4_DENNO</name>
<dbReference type="SMR" id="A0A8T3C2R4"/>
<dbReference type="PROSITE" id="PS50297">
    <property type="entry name" value="ANK_REP_REGION"/>
    <property type="match status" value="3"/>
</dbReference>
<evidence type="ECO:0000313" key="2">
    <source>
        <dbReference type="EMBL" id="KAI0527331.1"/>
    </source>
</evidence>
<feature type="repeat" description="ANK" evidence="1">
    <location>
        <begin position="73"/>
        <end position="105"/>
    </location>
</feature>
<organism evidence="2 3">
    <name type="scientific">Dendrobium nobile</name>
    <name type="common">Orchid</name>
    <dbReference type="NCBI Taxonomy" id="94219"/>
    <lineage>
        <taxon>Eukaryota</taxon>
        <taxon>Viridiplantae</taxon>
        <taxon>Streptophyta</taxon>
        <taxon>Embryophyta</taxon>
        <taxon>Tracheophyta</taxon>
        <taxon>Spermatophyta</taxon>
        <taxon>Magnoliopsida</taxon>
        <taxon>Liliopsida</taxon>
        <taxon>Asparagales</taxon>
        <taxon>Orchidaceae</taxon>
        <taxon>Epidendroideae</taxon>
        <taxon>Malaxideae</taxon>
        <taxon>Dendrobiinae</taxon>
        <taxon>Dendrobium</taxon>
    </lineage>
</organism>
<evidence type="ECO:0000256" key="1">
    <source>
        <dbReference type="PROSITE-ProRule" id="PRU00023"/>
    </source>
</evidence>
<sequence length="257" mass="28714">MATRMDPSFLLAVIAGNMDSVHRLLDEYRTRLYGMTIKGNNILHIAANLGNDWLITEACNNSELDLLLHQNLKGDTILHCAAREGHDRILSLLINHQAGRQMTGMLNRRGDSALHEAARCGHVNAVRWLLAVGENMASIINEDGESPLYLATVRGSVEIVEMLLECPMVEYRGPRGQTALHAAVCRSYGSKPSHYFNNRFNRDGELLLRLVAEAVTSDAPMDPLNVGEMFRGAMGYFYSRPRRQIALHAAIRRSYVN</sequence>
<dbReference type="InterPro" id="IPR002110">
    <property type="entry name" value="Ankyrin_rpt"/>
</dbReference>
<dbReference type="EMBL" id="JAGYWB010000003">
    <property type="protein sequence ID" value="KAI0527331.1"/>
    <property type="molecule type" value="Genomic_DNA"/>
</dbReference>
<feature type="repeat" description="ANK" evidence="1">
    <location>
        <begin position="143"/>
        <end position="165"/>
    </location>
</feature>
<protein>
    <submittedName>
        <fullName evidence="2">Uncharacterized protein</fullName>
    </submittedName>
</protein>
<dbReference type="InterPro" id="IPR036770">
    <property type="entry name" value="Ankyrin_rpt-contain_sf"/>
</dbReference>
<comment type="caution">
    <text evidence="2">The sequence shown here is derived from an EMBL/GenBank/DDBJ whole genome shotgun (WGS) entry which is preliminary data.</text>
</comment>
<gene>
    <name evidence="2" type="ORF">KFK09_002931</name>
</gene>
<proteinExistence type="predicted"/>
<dbReference type="Proteomes" id="UP000829196">
    <property type="component" value="Unassembled WGS sequence"/>
</dbReference>
<accession>A0A8T3C2R4</accession>
<dbReference type="PROSITE" id="PS50088">
    <property type="entry name" value="ANK_REPEAT"/>
    <property type="match status" value="3"/>
</dbReference>
<dbReference type="PANTHER" id="PTHR24121:SF21">
    <property type="entry name" value="ANKYRIN REPEAT FAMILY PROTEIN"/>
    <property type="match status" value="1"/>
</dbReference>
<dbReference type="OrthoDB" id="689245at2759"/>
<dbReference type="SUPFAM" id="SSF48403">
    <property type="entry name" value="Ankyrin repeat"/>
    <property type="match status" value="1"/>
</dbReference>
<keyword evidence="1" id="KW-0040">ANK repeat</keyword>
<dbReference type="SMART" id="SM00248">
    <property type="entry name" value="ANK"/>
    <property type="match status" value="5"/>
</dbReference>
<dbReference type="Gene3D" id="1.25.40.20">
    <property type="entry name" value="Ankyrin repeat-containing domain"/>
    <property type="match status" value="1"/>
</dbReference>
<dbReference type="AlphaFoldDB" id="A0A8T3C2R4"/>
<feature type="repeat" description="ANK" evidence="1">
    <location>
        <begin position="109"/>
        <end position="141"/>
    </location>
</feature>